<feature type="transmembrane region" description="Helical" evidence="6">
    <location>
        <begin position="129"/>
        <end position="147"/>
    </location>
</feature>
<dbReference type="PANTHER" id="PTHR30028:SF0">
    <property type="entry name" value="PROTEIN ALUMINUM SENSITIVE 3"/>
    <property type="match status" value="1"/>
</dbReference>
<evidence type="ECO:0000256" key="2">
    <source>
        <dbReference type="ARBA" id="ARBA00005268"/>
    </source>
</evidence>
<dbReference type="GO" id="GO:0005886">
    <property type="term" value="C:plasma membrane"/>
    <property type="evidence" value="ECO:0007669"/>
    <property type="project" value="TreeGrafter"/>
</dbReference>
<evidence type="ECO:0000256" key="4">
    <source>
        <dbReference type="ARBA" id="ARBA00022989"/>
    </source>
</evidence>
<keyword evidence="4 6" id="KW-1133">Transmembrane helix</keyword>
<feature type="transmembrane region" description="Helical" evidence="6">
    <location>
        <begin position="62"/>
        <end position="81"/>
    </location>
</feature>
<name>A0A3B0YMJ4_9ZZZZ</name>
<evidence type="ECO:0000256" key="3">
    <source>
        <dbReference type="ARBA" id="ARBA00022692"/>
    </source>
</evidence>
<comment type="subcellular location">
    <subcellularLocation>
        <location evidence="1">Membrane</location>
        <topology evidence="1">Multi-pass membrane protein</topology>
    </subcellularLocation>
</comment>
<protein>
    <submittedName>
        <fullName evidence="7">Probable iron export permease protein FetB</fullName>
    </submittedName>
</protein>
<comment type="similarity">
    <text evidence="2">Belongs to the UPF0014 family.</text>
</comment>
<dbReference type="EMBL" id="UOFI01000188">
    <property type="protein sequence ID" value="VAW70154.1"/>
    <property type="molecule type" value="Genomic_DNA"/>
</dbReference>
<dbReference type="AlphaFoldDB" id="A0A3B0YMJ4"/>
<feature type="transmembrane region" description="Helical" evidence="6">
    <location>
        <begin position="190"/>
        <end position="212"/>
    </location>
</feature>
<feature type="transmembrane region" description="Helical" evidence="6">
    <location>
        <begin position="224"/>
        <end position="245"/>
    </location>
</feature>
<evidence type="ECO:0000256" key="1">
    <source>
        <dbReference type="ARBA" id="ARBA00004141"/>
    </source>
</evidence>
<organism evidence="7">
    <name type="scientific">hydrothermal vent metagenome</name>
    <dbReference type="NCBI Taxonomy" id="652676"/>
    <lineage>
        <taxon>unclassified sequences</taxon>
        <taxon>metagenomes</taxon>
        <taxon>ecological metagenomes</taxon>
    </lineage>
</organism>
<gene>
    <name evidence="7" type="ORF">MNBD_GAMMA09-2576</name>
</gene>
<evidence type="ECO:0000256" key="6">
    <source>
        <dbReference type="SAM" id="Phobius"/>
    </source>
</evidence>
<dbReference type="PANTHER" id="PTHR30028">
    <property type="entry name" value="UPF0014 INNER MEMBRANE PROTEIN YBBM-RELATED"/>
    <property type="match status" value="1"/>
</dbReference>
<keyword evidence="5 6" id="KW-0472">Membrane</keyword>
<evidence type="ECO:0000256" key="5">
    <source>
        <dbReference type="ARBA" id="ARBA00023136"/>
    </source>
</evidence>
<dbReference type="Pfam" id="PF03649">
    <property type="entry name" value="UPF0014"/>
    <property type="match status" value="1"/>
</dbReference>
<dbReference type="InterPro" id="IPR005226">
    <property type="entry name" value="UPF0014_fam"/>
</dbReference>
<feature type="transmembrane region" description="Helical" evidence="6">
    <location>
        <begin position="6"/>
        <end position="23"/>
    </location>
</feature>
<keyword evidence="3 6" id="KW-0812">Transmembrane</keyword>
<proteinExistence type="inferred from homology"/>
<feature type="transmembrane region" description="Helical" evidence="6">
    <location>
        <begin position="93"/>
        <end position="117"/>
    </location>
</feature>
<evidence type="ECO:0000313" key="7">
    <source>
        <dbReference type="EMBL" id="VAW70154.1"/>
    </source>
</evidence>
<accession>A0A3B0YMJ4</accession>
<sequence>MLVELNAFDLSLAATLVVLLGLLSWQMKLGISRQLYIAAARTTVQLLLIGLVLKTLFASTSVLFILLIAFIMISVAGWEILSRQQRKLKGWWGFGISTGSLFISSFLITILCLFAVIQADPWYSPQYAIPLLGMLLGNTMTGIALGMDRLIHTAWQQRPVIEQRLMLGQTANQAITDIRREAMRAGMIPIINSMAAAGLVSLPGMMTGQILAGAAPVEAVKYQILIMFMISSGTGLGVISVLWLISKRLFDQRERLCFKRLLLSKSVKNRER</sequence>
<reference evidence="7" key="1">
    <citation type="submission" date="2018-06" db="EMBL/GenBank/DDBJ databases">
        <authorList>
            <person name="Zhirakovskaya E."/>
        </authorList>
    </citation>
    <scope>NUCLEOTIDE SEQUENCE</scope>
</reference>